<keyword evidence="7" id="KW-1185">Reference proteome</keyword>
<gene>
    <name evidence="6" type="ORF">PAC_09338</name>
</gene>
<keyword evidence="2" id="KW-0808">Transferase</keyword>
<evidence type="ECO:0000256" key="5">
    <source>
        <dbReference type="SAM" id="MobiDB-lite"/>
    </source>
</evidence>
<dbReference type="GO" id="GO:0016740">
    <property type="term" value="F:transferase activity"/>
    <property type="evidence" value="ECO:0007669"/>
    <property type="project" value="UniProtKB-KW"/>
</dbReference>
<dbReference type="SUPFAM" id="SSF53335">
    <property type="entry name" value="S-adenosyl-L-methionine-dependent methyltransferases"/>
    <property type="match status" value="1"/>
</dbReference>
<reference evidence="6 7" key="1">
    <citation type="submission" date="2016-03" db="EMBL/GenBank/DDBJ databases">
        <authorList>
            <person name="Ploux O."/>
        </authorList>
    </citation>
    <scope>NUCLEOTIDE SEQUENCE [LARGE SCALE GENOMIC DNA]</scope>
    <source>
        <strain evidence="6 7">UAMH 11012</strain>
    </source>
</reference>
<dbReference type="InterPro" id="IPR029063">
    <property type="entry name" value="SAM-dependent_MTases_sf"/>
</dbReference>
<name>A0A1L7X374_9HELO</name>
<organism evidence="6 7">
    <name type="scientific">Phialocephala subalpina</name>
    <dbReference type="NCBI Taxonomy" id="576137"/>
    <lineage>
        <taxon>Eukaryota</taxon>
        <taxon>Fungi</taxon>
        <taxon>Dikarya</taxon>
        <taxon>Ascomycota</taxon>
        <taxon>Pezizomycotina</taxon>
        <taxon>Leotiomycetes</taxon>
        <taxon>Helotiales</taxon>
        <taxon>Mollisiaceae</taxon>
        <taxon>Phialocephala</taxon>
        <taxon>Phialocephala fortinii species complex</taxon>
    </lineage>
</organism>
<comment type="pathway">
    <text evidence="1">Secondary metabolite biosynthesis.</text>
</comment>
<proteinExistence type="inferred from homology"/>
<dbReference type="InterPro" id="IPR051654">
    <property type="entry name" value="Meroterpenoid_MTases"/>
</dbReference>
<dbReference type="PANTHER" id="PTHR35897">
    <property type="entry name" value="METHYLTRANSFERASE AUSD"/>
    <property type="match status" value="1"/>
</dbReference>
<evidence type="ECO:0000256" key="1">
    <source>
        <dbReference type="ARBA" id="ARBA00005179"/>
    </source>
</evidence>
<evidence type="ECO:0008006" key="8">
    <source>
        <dbReference type="Google" id="ProtNLM"/>
    </source>
</evidence>
<evidence type="ECO:0000256" key="2">
    <source>
        <dbReference type="ARBA" id="ARBA00022679"/>
    </source>
</evidence>
<dbReference type="PANTHER" id="PTHR35897:SF1">
    <property type="entry name" value="METHYLTRANSFERASE AUSD"/>
    <property type="match status" value="1"/>
</dbReference>
<evidence type="ECO:0000256" key="4">
    <source>
        <dbReference type="ARBA" id="ARBA00038314"/>
    </source>
</evidence>
<sequence length="285" mass="32050">MTSTETTTAPPSTPPEIGTRDRSVGWYTPTLENISEAQRDLLENYSHIAPDRVIPHILEVRDRAWEIYPYPCIGQLRFIDLSVCRSPSYSLVLKRLKEGASLLDLGCCCAQDLRKLVHDGAPSENLWGAELKGDFLELGYELFLDRETLKAHFIEADVFDAEGPLKQLKGKMDFIHIGLFLHLFDLEGQVNACERIVSLMKPEKGCLILGQQIGSLEPGPMAVGSKMYKHNVESFEKMWKEAGERTGSEWKVNANIDAGLGVDQNKRASDDPDTRRLVFEIERVS</sequence>
<keyword evidence="3" id="KW-0949">S-adenosyl-L-methionine</keyword>
<feature type="region of interest" description="Disordered" evidence="5">
    <location>
        <begin position="1"/>
        <end position="23"/>
    </location>
</feature>
<comment type="similarity">
    <text evidence="4">Belongs to the class I-like SAM-binding methyltransferase superfamily.</text>
</comment>
<accession>A0A1L7X374</accession>
<protein>
    <recommendedName>
        <fullName evidence="8">Methyltransferase domain-containing protein</fullName>
    </recommendedName>
</protein>
<dbReference type="OrthoDB" id="2094832at2759"/>
<dbReference type="EMBL" id="FJOG01000014">
    <property type="protein sequence ID" value="CZR59446.1"/>
    <property type="molecule type" value="Genomic_DNA"/>
</dbReference>
<evidence type="ECO:0000256" key="3">
    <source>
        <dbReference type="ARBA" id="ARBA00022691"/>
    </source>
</evidence>
<feature type="compositionally biased region" description="Low complexity" evidence="5">
    <location>
        <begin position="1"/>
        <end position="10"/>
    </location>
</feature>
<evidence type="ECO:0000313" key="6">
    <source>
        <dbReference type="EMBL" id="CZR59446.1"/>
    </source>
</evidence>
<dbReference type="Proteomes" id="UP000184330">
    <property type="component" value="Unassembled WGS sequence"/>
</dbReference>
<dbReference type="AlphaFoldDB" id="A0A1L7X374"/>
<dbReference type="Gene3D" id="3.40.50.150">
    <property type="entry name" value="Vaccinia Virus protein VP39"/>
    <property type="match status" value="1"/>
</dbReference>
<evidence type="ECO:0000313" key="7">
    <source>
        <dbReference type="Proteomes" id="UP000184330"/>
    </source>
</evidence>
<dbReference type="STRING" id="576137.A0A1L7X374"/>